<accession>M4BQM4</accession>
<reference evidence="3" key="2">
    <citation type="submission" date="2015-06" db="UniProtKB">
        <authorList>
            <consortium name="EnsemblProtists"/>
        </authorList>
    </citation>
    <scope>IDENTIFICATION</scope>
    <source>
        <strain evidence="3">Emoy2</strain>
    </source>
</reference>
<feature type="coiled-coil region" evidence="1">
    <location>
        <begin position="138"/>
        <end position="165"/>
    </location>
</feature>
<dbReference type="InParanoid" id="M4BQM4"/>
<reference evidence="4" key="1">
    <citation type="journal article" date="2010" name="Science">
        <title>Signatures of adaptation to obligate biotrophy in the Hyaloperonospora arabidopsidis genome.</title>
        <authorList>
            <person name="Baxter L."/>
            <person name="Tripathy S."/>
            <person name="Ishaque N."/>
            <person name="Boot N."/>
            <person name="Cabral A."/>
            <person name="Kemen E."/>
            <person name="Thines M."/>
            <person name="Ah-Fong A."/>
            <person name="Anderson R."/>
            <person name="Badejoko W."/>
            <person name="Bittner-Eddy P."/>
            <person name="Boore J.L."/>
            <person name="Chibucos M.C."/>
            <person name="Coates M."/>
            <person name="Dehal P."/>
            <person name="Delehaunty K."/>
            <person name="Dong S."/>
            <person name="Downton P."/>
            <person name="Dumas B."/>
            <person name="Fabro G."/>
            <person name="Fronick C."/>
            <person name="Fuerstenberg S.I."/>
            <person name="Fulton L."/>
            <person name="Gaulin E."/>
            <person name="Govers F."/>
            <person name="Hughes L."/>
            <person name="Humphray S."/>
            <person name="Jiang R.H."/>
            <person name="Judelson H."/>
            <person name="Kamoun S."/>
            <person name="Kyung K."/>
            <person name="Meijer H."/>
            <person name="Minx P."/>
            <person name="Morris P."/>
            <person name="Nelson J."/>
            <person name="Phuntumart V."/>
            <person name="Qutob D."/>
            <person name="Rehmany A."/>
            <person name="Rougon-Cardoso A."/>
            <person name="Ryden P."/>
            <person name="Torto-Alalibo T."/>
            <person name="Studholme D."/>
            <person name="Wang Y."/>
            <person name="Win J."/>
            <person name="Wood J."/>
            <person name="Clifton S.W."/>
            <person name="Rogers J."/>
            <person name="Van den Ackerveken G."/>
            <person name="Jones J.D."/>
            <person name="McDowell J.M."/>
            <person name="Beynon J."/>
            <person name="Tyler B.M."/>
        </authorList>
    </citation>
    <scope>NUCLEOTIDE SEQUENCE [LARGE SCALE GENOMIC DNA]</scope>
    <source>
        <strain evidence="4">Emoy2</strain>
    </source>
</reference>
<evidence type="ECO:0000256" key="2">
    <source>
        <dbReference type="SAM" id="MobiDB-lite"/>
    </source>
</evidence>
<evidence type="ECO:0008006" key="5">
    <source>
        <dbReference type="Google" id="ProtNLM"/>
    </source>
</evidence>
<evidence type="ECO:0000313" key="3">
    <source>
        <dbReference type="EnsemblProtists" id="HpaP808713"/>
    </source>
</evidence>
<sequence length="197" mass="23085">MGLLRHRMRLVILLDKAQNINQPNYLPRVDTRATGRGNSSDFPSHRGGSTSAPRGRFGHRVHQSMDEAEEETRSQTGLQVQYDTVSQLESVTCELREDIEHERSRRLGLVDKVTRLSLERERDRSDFVCAQLENERTQRSLRDELMEARQDIFRLRGEISKLQTRTDSQHREYKYLLEILERKGFLHRKKSHTGDKA</sequence>
<dbReference type="HOGENOM" id="CLU_096991_0_0_1"/>
<feature type="compositionally biased region" description="Polar residues" evidence="2">
    <location>
        <begin position="36"/>
        <end position="52"/>
    </location>
</feature>
<dbReference type="VEuPathDB" id="FungiDB:HpaG808713"/>
<keyword evidence="1" id="KW-0175">Coiled coil</keyword>
<dbReference type="EnsemblProtists" id="HpaT808713">
    <property type="protein sequence ID" value="HpaP808713"/>
    <property type="gene ID" value="HpaG808713"/>
</dbReference>
<organism evidence="3 4">
    <name type="scientific">Hyaloperonospora arabidopsidis (strain Emoy2)</name>
    <name type="common">Downy mildew agent</name>
    <name type="synonym">Peronospora arabidopsidis</name>
    <dbReference type="NCBI Taxonomy" id="559515"/>
    <lineage>
        <taxon>Eukaryota</taxon>
        <taxon>Sar</taxon>
        <taxon>Stramenopiles</taxon>
        <taxon>Oomycota</taxon>
        <taxon>Peronosporomycetes</taxon>
        <taxon>Peronosporales</taxon>
        <taxon>Peronosporaceae</taxon>
        <taxon>Hyaloperonospora</taxon>
    </lineage>
</organism>
<dbReference type="EMBL" id="JH598582">
    <property type="status" value="NOT_ANNOTATED_CDS"/>
    <property type="molecule type" value="Genomic_DNA"/>
</dbReference>
<dbReference type="AlphaFoldDB" id="M4BQM4"/>
<feature type="region of interest" description="Disordered" evidence="2">
    <location>
        <begin position="27"/>
        <end position="57"/>
    </location>
</feature>
<evidence type="ECO:0000313" key="4">
    <source>
        <dbReference type="Proteomes" id="UP000011713"/>
    </source>
</evidence>
<evidence type="ECO:0000256" key="1">
    <source>
        <dbReference type="SAM" id="Coils"/>
    </source>
</evidence>
<protein>
    <recommendedName>
        <fullName evidence="5">RxLR effector candidate protein</fullName>
    </recommendedName>
</protein>
<keyword evidence="4" id="KW-1185">Reference proteome</keyword>
<dbReference type="Proteomes" id="UP000011713">
    <property type="component" value="Unassembled WGS sequence"/>
</dbReference>
<name>M4BQM4_HYAAE</name>
<proteinExistence type="predicted"/>